<dbReference type="Proteomes" id="UP000244911">
    <property type="component" value="Unassembled WGS sequence"/>
</dbReference>
<reference evidence="1 2" key="1">
    <citation type="submission" date="2018-03" db="EMBL/GenBank/DDBJ databases">
        <authorList>
            <person name="Keele B.F."/>
        </authorList>
    </citation>
    <scope>NUCLEOTIDE SEQUENCE [LARGE SCALE GENOMIC DNA]</scope>
    <source>
        <strain evidence="1 2">CECT 8811</strain>
    </source>
</reference>
<gene>
    <name evidence="1" type="ORF">ALP8811_01268</name>
</gene>
<sequence length="203" mass="21986">MTTLSGLGNIRIPGRKIVGAAVLAALASFAAPIDGFASGSDFLKVRGQGAAPPGAQRLCSTYSWACARGTSSGVVTQGQMQVVRTVNSQINRSTPAIEDSQQYGEAERWAMPTSRGGDCEDYALAKKRALIGKGIDPQRLLIATVLDRSRRPHAVLIVRTDEGDMVLDNVTNSIRNWRDTRYVFLRMQDPKRPSRWVNVIAGG</sequence>
<keyword evidence="2" id="KW-1185">Reference proteome</keyword>
<evidence type="ECO:0008006" key="3">
    <source>
        <dbReference type="Google" id="ProtNLM"/>
    </source>
</evidence>
<dbReference type="Pfam" id="PF06035">
    <property type="entry name" value="Peptidase_C93"/>
    <property type="match status" value="1"/>
</dbReference>
<dbReference type="OrthoDB" id="7206808at2"/>
<evidence type="ECO:0000313" key="2">
    <source>
        <dbReference type="Proteomes" id="UP000244911"/>
    </source>
</evidence>
<protein>
    <recommendedName>
        <fullName evidence="3">Transglutaminase</fullName>
    </recommendedName>
</protein>
<accession>A0A2R8AJT7</accession>
<dbReference type="PANTHER" id="PTHR39327">
    <property type="match status" value="1"/>
</dbReference>
<proteinExistence type="predicted"/>
<dbReference type="PANTHER" id="PTHR39327:SF1">
    <property type="entry name" value="BLR5470 PROTEIN"/>
    <property type="match status" value="1"/>
</dbReference>
<evidence type="ECO:0000313" key="1">
    <source>
        <dbReference type="EMBL" id="SPF76266.1"/>
    </source>
</evidence>
<dbReference type="InterPro" id="IPR010319">
    <property type="entry name" value="Transglutaminase-like_Cys_pept"/>
</dbReference>
<dbReference type="RefSeq" id="WP_108856285.1">
    <property type="nucleotide sequence ID" value="NZ_OMOI01000001.1"/>
</dbReference>
<dbReference type="AlphaFoldDB" id="A0A2R8AJT7"/>
<name>A0A2R8AJT7_9RHOB</name>
<dbReference type="Gene3D" id="3.10.620.30">
    <property type="match status" value="1"/>
</dbReference>
<dbReference type="EMBL" id="OMOI01000001">
    <property type="protein sequence ID" value="SPF76266.1"/>
    <property type="molecule type" value="Genomic_DNA"/>
</dbReference>
<organism evidence="1 2">
    <name type="scientific">Aliiroseovarius pelagivivens</name>
    <dbReference type="NCBI Taxonomy" id="1639690"/>
    <lineage>
        <taxon>Bacteria</taxon>
        <taxon>Pseudomonadati</taxon>
        <taxon>Pseudomonadota</taxon>
        <taxon>Alphaproteobacteria</taxon>
        <taxon>Rhodobacterales</taxon>
        <taxon>Paracoccaceae</taxon>
        <taxon>Aliiroseovarius</taxon>
    </lineage>
</organism>